<evidence type="ECO:0000256" key="5">
    <source>
        <dbReference type="ARBA" id="ARBA00023242"/>
    </source>
</evidence>
<proteinExistence type="predicted"/>
<dbReference type="GO" id="GO:0090558">
    <property type="term" value="P:plant epidermis development"/>
    <property type="evidence" value="ECO:0007669"/>
    <property type="project" value="UniProtKB-ARBA"/>
</dbReference>
<keyword evidence="3" id="KW-0238">DNA-binding</keyword>
<dbReference type="EMBL" id="CACSLK010027832">
    <property type="protein sequence ID" value="CAA0831363.1"/>
    <property type="molecule type" value="Genomic_DNA"/>
</dbReference>
<evidence type="ECO:0000313" key="8">
    <source>
        <dbReference type="Proteomes" id="UP001153555"/>
    </source>
</evidence>
<evidence type="ECO:0000256" key="4">
    <source>
        <dbReference type="ARBA" id="ARBA00023163"/>
    </source>
</evidence>
<sequence length="94" mass="11439">MDKYCRQKHCRNRNPSISEEVSSIEWESIDMSEEEEDIINRMHNLVGDRWELIAGRIPGRRAEEIERFWLMRNRNSYEEDKRKVEHKSRQNSCA</sequence>
<dbReference type="CDD" id="cd00167">
    <property type="entry name" value="SANT"/>
    <property type="match status" value="1"/>
</dbReference>
<accession>A0A9N7NIX5</accession>
<evidence type="ECO:0000256" key="1">
    <source>
        <dbReference type="ARBA" id="ARBA00004123"/>
    </source>
</evidence>
<keyword evidence="2" id="KW-0805">Transcription regulation</keyword>
<evidence type="ECO:0000256" key="2">
    <source>
        <dbReference type="ARBA" id="ARBA00023015"/>
    </source>
</evidence>
<keyword evidence="5" id="KW-0539">Nucleus</keyword>
<gene>
    <name evidence="7" type="ORF">SHERM_26712</name>
</gene>
<comment type="subcellular location">
    <subcellularLocation>
        <location evidence="1">Nucleus</location>
    </subcellularLocation>
</comment>
<dbReference type="GO" id="GO:0048731">
    <property type="term" value="P:system development"/>
    <property type="evidence" value="ECO:0007669"/>
    <property type="project" value="UniProtKB-ARBA"/>
</dbReference>
<dbReference type="SUPFAM" id="SSF46689">
    <property type="entry name" value="Homeodomain-like"/>
    <property type="match status" value="1"/>
</dbReference>
<dbReference type="SMART" id="SM00717">
    <property type="entry name" value="SANT"/>
    <property type="match status" value="1"/>
</dbReference>
<feature type="domain" description="Myb-like" evidence="6">
    <location>
        <begin position="27"/>
        <end position="75"/>
    </location>
</feature>
<dbReference type="InterPro" id="IPR001005">
    <property type="entry name" value="SANT/Myb"/>
</dbReference>
<dbReference type="FunFam" id="1.10.10.60:FF:000160">
    <property type="entry name" value="MYB-like transcription factor"/>
    <property type="match status" value="1"/>
</dbReference>
<dbReference type="GO" id="GO:0000976">
    <property type="term" value="F:transcription cis-regulatory region binding"/>
    <property type="evidence" value="ECO:0007669"/>
    <property type="project" value="TreeGrafter"/>
</dbReference>
<dbReference type="Gene3D" id="1.10.10.60">
    <property type="entry name" value="Homeodomain-like"/>
    <property type="match status" value="1"/>
</dbReference>
<reference evidence="7" key="1">
    <citation type="submission" date="2019-12" db="EMBL/GenBank/DDBJ databases">
        <authorList>
            <person name="Scholes J."/>
        </authorList>
    </citation>
    <scope>NUCLEOTIDE SEQUENCE</scope>
</reference>
<comment type="caution">
    <text evidence="7">The sequence shown here is derived from an EMBL/GenBank/DDBJ whole genome shotgun (WGS) entry which is preliminary data.</text>
</comment>
<keyword evidence="4" id="KW-0804">Transcription</keyword>
<dbReference type="PANTHER" id="PTHR47998">
    <property type="entry name" value="TRANSCRIPTION FACTOR MYB51-LIKE ISOFORM X1"/>
    <property type="match status" value="1"/>
</dbReference>
<protein>
    <submittedName>
        <fullName evidence="7">Transcription factor TRY</fullName>
    </submittedName>
</protein>
<dbReference type="GO" id="GO:0009653">
    <property type="term" value="P:anatomical structure morphogenesis"/>
    <property type="evidence" value="ECO:0007669"/>
    <property type="project" value="UniProtKB-ARBA"/>
</dbReference>
<dbReference type="GO" id="GO:0030154">
    <property type="term" value="P:cell differentiation"/>
    <property type="evidence" value="ECO:0007669"/>
    <property type="project" value="UniProtKB-ARBA"/>
</dbReference>
<dbReference type="Proteomes" id="UP001153555">
    <property type="component" value="Unassembled WGS sequence"/>
</dbReference>
<dbReference type="Pfam" id="PF00249">
    <property type="entry name" value="Myb_DNA-binding"/>
    <property type="match status" value="1"/>
</dbReference>
<evidence type="ECO:0000313" key="7">
    <source>
        <dbReference type="EMBL" id="CAA0831363.1"/>
    </source>
</evidence>
<dbReference type="InterPro" id="IPR015495">
    <property type="entry name" value="Myb_TF_plants"/>
</dbReference>
<dbReference type="GO" id="GO:0005634">
    <property type="term" value="C:nucleus"/>
    <property type="evidence" value="ECO:0007669"/>
    <property type="project" value="UniProtKB-SubCell"/>
</dbReference>
<organism evidence="7 8">
    <name type="scientific">Striga hermonthica</name>
    <name type="common">Purple witchweed</name>
    <name type="synonym">Buchnera hermonthica</name>
    <dbReference type="NCBI Taxonomy" id="68872"/>
    <lineage>
        <taxon>Eukaryota</taxon>
        <taxon>Viridiplantae</taxon>
        <taxon>Streptophyta</taxon>
        <taxon>Embryophyta</taxon>
        <taxon>Tracheophyta</taxon>
        <taxon>Spermatophyta</taxon>
        <taxon>Magnoliopsida</taxon>
        <taxon>eudicotyledons</taxon>
        <taxon>Gunneridae</taxon>
        <taxon>Pentapetalae</taxon>
        <taxon>asterids</taxon>
        <taxon>lamiids</taxon>
        <taxon>Lamiales</taxon>
        <taxon>Orobanchaceae</taxon>
        <taxon>Buchnereae</taxon>
        <taxon>Striga</taxon>
    </lineage>
</organism>
<dbReference type="AlphaFoldDB" id="A0A9N7NIX5"/>
<name>A0A9N7NIX5_STRHE</name>
<keyword evidence="8" id="KW-1185">Reference proteome</keyword>
<dbReference type="InterPro" id="IPR009057">
    <property type="entry name" value="Homeodomain-like_sf"/>
</dbReference>
<dbReference type="GO" id="GO:0006355">
    <property type="term" value="P:regulation of DNA-templated transcription"/>
    <property type="evidence" value="ECO:0007669"/>
    <property type="project" value="TreeGrafter"/>
</dbReference>
<evidence type="ECO:0000256" key="3">
    <source>
        <dbReference type="ARBA" id="ARBA00023125"/>
    </source>
</evidence>
<evidence type="ECO:0000259" key="6">
    <source>
        <dbReference type="SMART" id="SM00717"/>
    </source>
</evidence>
<dbReference type="OrthoDB" id="1077569at2759"/>
<dbReference type="PANTHER" id="PTHR47998:SF93">
    <property type="entry name" value="MYB-LIKE TRANSCRIPTION FACTOR ETC1"/>
    <property type="match status" value="1"/>
</dbReference>